<evidence type="ECO:0000259" key="1">
    <source>
        <dbReference type="Pfam" id="PF01352"/>
    </source>
</evidence>
<dbReference type="GO" id="GO:0006355">
    <property type="term" value="P:regulation of DNA-templated transcription"/>
    <property type="evidence" value="ECO:0007669"/>
    <property type="project" value="InterPro"/>
</dbReference>
<organism evidence="2 3">
    <name type="scientific">Anolis carolinensis</name>
    <name type="common">Green anole</name>
    <name type="synonym">American chameleon</name>
    <dbReference type="NCBI Taxonomy" id="28377"/>
    <lineage>
        <taxon>Eukaryota</taxon>
        <taxon>Metazoa</taxon>
        <taxon>Chordata</taxon>
        <taxon>Craniata</taxon>
        <taxon>Vertebrata</taxon>
        <taxon>Euteleostomi</taxon>
        <taxon>Lepidosauria</taxon>
        <taxon>Squamata</taxon>
        <taxon>Bifurcata</taxon>
        <taxon>Unidentata</taxon>
        <taxon>Episquamata</taxon>
        <taxon>Toxicofera</taxon>
        <taxon>Iguania</taxon>
        <taxon>Dactyloidae</taxon>
        <taxon>Anolis</taxon>
    </lineage>
</organism>
<dbReference type="Pfam" id="PF01352">
    <property type="entry name" value="KRAB"/>
    <property type="match status" value="1"/>
</dbReference>
<reference evidence="2" key="3">
    <citation type="submission" date="2025-09" db="UniProtKB">
        <authorList>
            <consortium name="Ensembl"/>
        </authorList>
    </citation>
    <scope>IDENTIFICATION</scope>
</reference>
<dbReference type="Proteomes" id="UP000001646">
    <property type="component" value="Unplaced"/>
</dbReference>
<dbReference type="Ensembl" id="ENSACAT00000037340.1">
    <property type="protein sequence ID" value="ENSACAP00000030818.1"/>
    <property type="gene ID" value="ENSACAG00000034841.1"/>
</dbReference>
<dbReference type="Gene3D" id="6.10.140.140">
    <property type="match status" value="1"/>
</dbReference>
<dbReference type="GeneTree" id="ENSGT01040000244474"/>
<dbReference type="InterPro" id="IPR036051">
    <property type="entry name" value="KRAB_dom_sf"/>
</dbReference>
<dbReference type="AlphaFoldDB" id="A0A803T6H8"/>
<dbReference type="SUPFAM" id="SSF109640">
    <property type="entry name" value="KRAB domain (Kruppel-associated box)"/>
    <property type="match status" value="1"/>
</dbReference>
<evidence type="ECO:0000313" key="2">
    <source>
        <dbReference type="Ensembl" id="ENSACAP00000030818.1"/>
    </source>
</evidence>
<reference evidence="2" key="1">
    <citation type="submission" date="2009-12" db="EMBL/GenBank/DDBJ databases">
        <title>The Genome Sequence of Anolis carolinensis (Green Anole Lizard).</title>
        <authorList>
            <consortium name="The Genome Sequencing Platform"/>
            <person name="Di Palma F."/>
            <person name="Alfoldi J."/>
            <person name="Heiman D."/>
            <person name="Young S."/>
            <person name="Grabherr M."/>
            <person name="Johnson J."/>
            <person name="Lander E.S."/>
            <person name="Lindblad-Toh K."/>
        </authorList>
    </citation>
    <scope>NUCLEOTIDE SEQUENCE [LARGE SCALE GENOMIC DNA]</scope>
    <source>
        <strain evidence="2">JBL SC #1</strain>
    </source>
</reference>
<feature type="domain" description="KRAB" evidence="1">
    <location>
        <begin position="35"/>
        <end position="63"/>
    </location>
</feature>
<dbReference type="InParanoid" id="A0A803T6H8"/>
<proteinExistence type="predicted"/>
<reference evidence="2" key="2">
    <citation type="submission" date="2025-08" db="UniProtKB">
        <authorList>
            <consortium name="Ensembl"/>
        </authorList>
    </citation>
    <scope>IDENTIFICATION</scope>
</reference>
<keyword evidence="3" id="KW-1185">Reference proteome</keyword>
<name>A0A803T6H8_ANOCA</name>
<protein>
    <recommendedName>
        <fullName evidence="1">KRAB domain-containing protein</fullName>
    </recommendedName>
</protein>
<dbReference type="InterPro" id="IPR001909">
    <property type="entry name" value="KRAB"/>
</dbReference>
<dbReference type="CDD" id="cd07765">
    <property type="entry name" value="KRAB_A-box"/>
    <property type="match status" value="1"/>
</dbReference>
<sequence length="103" mass="11658">MNLVVCYGRTTWEVTSQWVLSGSRTPFPERGDCCEEWVLLDPDQRALHWEVMGENHKMLASFGKDPSASWSLLDSSSKHFSLCCYRAVISQRTGSGSKMILID</sequence>
<accession>A0A803T6H8</accession>
<evidence type="ECO:0000313" key="3">
    <source>
        <dbReference type="Proteomes" id="UP000001646"/>
    </source>
</evidence>